<dbReference type="AlphaFoldDB" id="A0A917K6V6"/>
<dbReference type="Proteomes" id="UP000637695">
    <property type="component" value="Unassembled WGS sequence"/>
</dbReference>
<gene>
    <name evidence="4" type="ORF">GCM10010885_10610</name>
</gene>
<dbReference type="EMBL" id="BMOY01000012">
    <property type="protein sequence ID" value="GGJ03226.1"/>
    <property type="molecule type" value="Genomic_DNA"/>
</dbReference>
<dbReference type="InterPro" id="IPR045039">
    <property type="entry name" value="NSI-like"/>
</dbReference>
<dbReference type="InterPro" id="IPR000182">
    <property type="entry name" value="GNAT_dom"/>
</dbReference>
<dbReference type="NCBIfam" id="NF005840">
    <property type="entry name" value="PRK07757.1"/>
    <property type="match status" value="1"/>
</dbReference>
<dbReference type="Pfam" id="PF00583">
    <property type="entry name" value="Acetyltransf_1"/>
    <property type="match status" value="1"/>
</dbReference>
<keyword evidence="2" id="KW-0012">Acyltransferase</keyword>
<dbReference type="CDD" id="cd04301">
    <property type="entry name" value="NAT_SF"/>
    <property type="match status" value="1"/>
</dbReference>
<evidence type="ECO:0000259" key="3">
    <source>
        <dbReference type="PROSITE" id="PS51186"/>
    </source>
</evidence>
<evidence type="ECO:0000313" key="4">
    <source>
        <dbReference type="EMBL" id="GGJ03226.1"/>
    </source>
</evidence>
<keyword evidence="1" id="KW-0808">Transferase</keyword>
<reference evidence="4" key="1">
    <citation type="journal article" date="2014" name="Int. J. Syst. Evol. Microbiol.">
        <title>Complete genome sequence of Corynebacterium casei LMG S-19264T (=DSM 44701T), isolated from a smear-ripened cheese.</title>
        <authorList>
            <consortium name="US DOE Joint Genome Institute (JGI-PGF)"/>
            <person name="Walter F."/>
            <person name="Albersmeier A."/>
            <person name="Kalinowski J."/>
            <person name="Ruckert C."/>
        </authorList>
    </citation>
    <scope>NUCLEOTIDE SEQUENCE</scope>
    <source>
        <strain evidence="4">JCM 18487</strain>
    </source>
</reference>
<protein>
    <submittedName>
        <fullName evidence="4">Acetyltransferase</fullName>
    </submittedName>
</protein>
<feature type="domain" description="N-acetyltransferase" evidence="3">
    <location>
        <begin position="1"/>
        <end position="151"/>
    </location>
</feature>
<proteinExistence type="predicted"/>
<evidence type="ECO:0000256" key="1">
    <source>
        <dbReference type="ARBA" id="ARBA00022679"/>
    </source>
</evidence>
<dbReference type="SUPFAM" id="SSF55729">
    <property type="entry name" value="Acyl-CoA N-acyltransferases (Nat)"/>
    <property type="match status" value="1"/>
</dbReference>
<dbReference type="GO" id="GO:0008080">
    <property type="term" value="F:N-acetyltransferase activity"/>
    <property type="evidence" value="ECO:0007669"/>
    <property type="project" value="InterPro"/>
</dbReference>
<dbReference type="GO" id="GO:0005737">
    <property type="term" value="C:cytoplasm"/>
    <property type="evidence" value="ECO:0007669"/>
    <property type="project" value="TreeGrafter"/>
</dbReference>
<dbReference type="PANTHER" id="PTHR43626:SF4">
    <property type="entry name" value="GCN5-RELATED N-ACETYLTRANSFERASE 2, CHLOROPLASTIC"/>
    <property type="match status" value="1"/>
</dbReference>
<organism evidence="4 5">
    <name type="scientific">Alicyclobacillus cellulosilyticus</name>
    <dbReference type="NCBI Taxonomy" id="1003997"/>
    <lineage>
        <taxon>Bacteria</taxon>
        <taxon>Bacillati</taxon>
        <taxon>Bacillota</taxon>
        <taxon>Bacilli</taxon>
        <taxon>Bacillales</taxon>
        <taxon>Alicyclobacillaceae</taxon>
        <taxon>Alicyclobacillus</taxon>
    </lineage>
</organism>
<reference evidence="4" key="2">
    <citation type="submission" date="2020-09" db="EMBL/GenBank/DDBJ databases">
        <authorList>
            <person name="Sun Q."/>
            <person name="Ohkuma M."/>
        </authorList>
    </citation>
    <scope>NUCLEOTIDE SEQUENCE</scope>
    <source>
        <strain evidence="4">JCM 18487</strain>
    </source>
</reference>
<sequence length="158" mass="17862">MLVRKACIRDVEEMHQLIQMYAEQGLLLPRTVQSLCEHLQCFFVAELDGRIVGTAGLHILWKDLAEIRSLAVHPDVQGQGIGRQLVERLIEEAAALGVPQVLSLTYQTAFFAKLGFQVVQKETLPHKIWKDCIHCRKFAHCDEVAMIYYTTAPVPVHA</sequence>
<name>A0A917K6V6_9BACL</name>
<evidence type="ECO:0000256" key="2">
    <source>
        <dbReference type="ARBA" id="ARBA00023315"/>
    </source>
</evidence>
<dbReference type="InterPro" id="IPR016181">
    <property type="entry name" value="Acyl_CoA_acyltransferase"/>
</dbReference>
<dbReference type="Gene3D" id="3.40.630.30">
    <property type="match status" value="1"/>
</dbReference>
<dbReference type="PROSITE" id="PS51186">
    <property type="entry name" value="GNAT"/>
    <property type="match status" value="1"/>
</dbReference>
<keyword evidence="5" id="KW-1185">Reference proteome</keyword>
<evidence type="ECO:0000313" key="5">
    <source>
        <dbReference type="Proteomes" id="UP000637695"/>
    </source>
</evidence>
<accession>A0A917K6V6</accession>
<dbReference type="RefSeq" id="WP_188881596.1">
    <property type="nucleotide sequence ID" value="NZ_BMOY01000012.1"/>
</dbReference>
<dbReference type="PANTHER" id="PTHR43626">
    <property type="entry name" value="ACYL-COA N-ACYLTRANSFERASE"/>
    <property type="match status" value="1"/>
</dbReference>
<comment type="caution">
    <text evidence="4">The sequence shown here is derived from an EMBL/GenBank/DDBJ whole genome shotgun (WGS) entry which is preliminary data.</text>
</comment>